<protein>
    <submittedName>
        <fullName evidence="1">Uncharacterized protein</fullName>
    </submittedName>
</protein>
<sequence>CVASNAQWKQAYWNLEDVTYMIHLPSSVSYCKFTIEELDHAGSFTRSLGHFFRQLPSEDIEREKKKKKKSREMGRDQASVRRILTVKTED</sequence>
<feature type="non-terminal residue" evidence="1">
    <location>
        <position position="1"/>
    </location>
</feature>
<dbReference type="EMBL" id="AMZH03019547">
    <property type="protein sequence ID" value="RRT40226.1"/>
    <property type="molecule type" value="Genomic_DNA"/>
</dbReference>
<evidence type="ECO:0000313" key="1">
    <source>
        <dbReference type="EMBL" id="RRT40226.1"/>
    </source>
</evidence>
<dbReference type="AlphaFoldDB" id="A0A426XL86"/>
<reference evidence="1 2" key="1">
    <citation type="journal article" date="2014" name="Agronomy (Basel)">
        <title>A Draft Genome Sequence for Ensete ventricosum, the Drought-Tolerant Tree Against Hunger.</title>
        <authorList>
            <person name="Harrison J."/>
            <person name="Moore K.A."/>
            <person name="Paszkiewicz K."/>
            <person name="Jones T."/>
            <person name="Grant M."/>
            <person name="Ambacheew D."/>
            <person name="Muzemil S."/>
            <person name="Studholme D.J."/>
        </authorList>
    </citation>
    <scope>NUCLEOTIDE SEQUENCE [LARGE SCALE GENOMIC DNA]</scope>
</reference>
<accession>A0A426XL86</accession>
<dbReference type="Proteomes" id="UP000287651">
    <property type="component" value="Unassembled WGS sequence"/>
</dbReference>
<gene>
    <name evidence="1" type="ORF">B296_00046068</name>
</gene>
<name>A0A426XL86_ENSVE</name>
<organism evidence="1 2">
    <name type="scientific">Ensete ventricosum</name>
    <name type="common">Abyssinian banana</name>
    <name type="synonym">Musa ensete</name>
    <dbReference type="NCBI Taxonomy" id="4639"/>
    <lineage>
        <taxon>Eukaryota</taxon>
        <taxon>Viridiplantae</taxon>
        <taxon>Streptophyta</taxon>
        <taxon>Embryophyta</taxon>
        <taxon>Tracheophyta</taxon>
        <taxon>Spermatophyta</taxon>
        <taxon>Magnoliopsida</taxon>
        <taxon>Liliopsida</taxon>
        <taxon>Zingiberales</taxon>
        <taxon>Musaceae</taxon>
        <taxon>Ensete</taxon>
    </lineage>
</organism>
<comment type="caution">
    <text evidence="1">The sequence shown here is derived from an EMBL/GenBank/DDBJ whole genome shotgun (WGS) entry which is preliminary data.</text>
</comment>
<proteinExistence type="predicted"/>
<evidence type="ECO:0000313" key="2">
    <source>
        <dbReference type="Proteomes" id="UP000287651"/>
    </source>
</evidence>